<dbReference type="SUPFAM" id="SSF54427">
    <property type="entry name" value="NTF2-like"/>
    <property type="match status" value="1"/>
</dbReference>
<organism evidence="2 3">
    <name type="scientific">Flavihumibacter stibioxidans</name>
    <dbReference type="NCBI Taxonomy" id="1834163"/>
    <lineage>
        <taxon>Bacteria</taxon>
        <taxon>Pseudomonadati</taxon>
        <taxon>Bacteroidota</taxon>
        <taxon>Chitinophagia</taxon>
        <taxon>Chitinophagales</taxon>
        <taxon>Chitinophagaceae</taxon>
        <taxon>Flavihumibacter</taxon>
    </lineage>
</organism>
<reference evidence="2 3" key="1">
    <citation type="submission" date="2016-07" db="EMBL/GenBank/DDBJ databases">
        <title>Genome analysis of Flavihumibacter stibioxidans YS-17.</title>
        <authorList>
            <person name="Shi K."/>
            <person name="Han Y."/>
            <person name="Wang G."/>
        </authorList>
    </citation>
    <scope>NUCLEOTIDE SEQUENCE [LARGE SCALE GENOMIC DNA]</scope>
    <source>
        <strain evidence="2 3">YS-17</strain>
    </source>
</reference>
<name>A0ABR7MAR3_9BACT</name>
<feature type="domain" description="SnoaL-like" evidence="1">
    <location>
        <begin position="14"/>
        <end position="117"/>
    </location>
</feature>
<comment type="caution">
    <text evidence="2">The sequence shown here is derived from an EMBL/GenBank/DDBJ whole genome shotgun (WGS) entry which is preliminary data.</text>
</comment>
<evidence type="ECO:0000313" key="3">
    <source>
        <dbReference type="Proteomes" id="UP000765802"/>
    </source>
</evidence>
<proteinExistence type="predicted"/>
<dbReference type="Gene3D" id="3.10.450.50">
    <property type="match status" value="1"/>
</dbReference>
<keyword evidence="3" id="KW-1185">Reference proteome</keyword>
<protein>
    <submittedName>
        <fullName evidence="2">DUF4440 domain-containing protein</fullName>
    </submittedName>
</protein>
<dbReference type="Proteomes" id="UP000765802">
    <property type="component" value="Unassembled WGS sequence"/>
</dbReference>
<evidence type="ECO:0000313" key="2">
    <source>
        <dbReference type="EMBL" id="MBC6492047.1"/>
    </source>
</evidence>
<dbReference type="InterPro" id="IPR032710">
    <property type="entry name" value="NTF2-like_dom_sf"/>
</dbReference>
<accession>A0ABR7MAR3</accession>
<evidence type="ECO:0000259" key="1">
    <source>
        <dbReference type="Pfam" id="PF12680"/>
    </source>
</evidence>
<dbReference type="EMBL" id="MBUA01000023">
    <property type="protein sequence ID" value="MBC6492047.1"/>
    <property type="molecule type" value="Genomic_DNA"/>
</dbReference>
<sequence>MAQSSKKISEDFLQSFAEAFNAHDIKAIMEHMTDDCVFEASAGPEAGGQKFIGHEQVRKAFEDVFSSFPDAQWSNPRHFILGDRGFTEWLFTGTKADGTKVEVTGCDLFTFKDGKIAVKNSYRKNRFPAK</sequence>
<gene>
    <name evidence="2" type="ORF">BC349_13370</name>
</gene>
<dbReference type="Pfam" id="PF12680">
    <property type="entry name" value="SnoaL_2"/>
    <property type="match status" value="1"/>
</dbReference>
<dbReference type="InterPro" id="IPR037401">
    <property type="entry name" value="SnoaL-like"/>
</dbReference>